<dbReference type="PROSITE" id="PS00455">
    <property type="entry name" value="AMP_BINDING"/>
    <property type="match status" value="1"/>
</dbReference>
<dbReference type="CDD" id="cd05235">
    <property type="entry name" value="SDR_e1"/>
    <property type="match status" value="1"/>
</dbReference>
<dbReference type="EMBL" id="KB644410">
    <property type="protein sequence ID" value="EPS27260.1"/>
    <property type="molecule type" value="Genomic_DNA"/>
</dbReference>
<accession>S7Z9G5</accession>
<evidence type="ECO:0000256" key="3">
    <source>
        <dbReference type="ARBA" id="ARBA00029454"/>
    </source>
</evidence>
<evidence type="ECO:0000256" key="1">
    <source>
        <dbReference type="ARBA" id="ARBA00022450"/>
    </source>
</evidence>
<proteinExistence type="inferred from homology"/>
<dbReference type="PANTHER" id="PTHR44845:SF6">
    <property type="entry name" value="BETA-ALANINE-ACTIVATING ENZYME"/>
    <property type="match status" value="1"/>
</dbReference>
<name>S7Z9G5_PENO1</name>
<protein>
    <recommendedName>
        <fullName evidence="4">Carrier domain-containing protein</fullName>
    </recommendedName>
</protein>
<dbReference type="InterPro" id="IPR009081">
    <property type="entry name" value="PP-bd_ACP"/>
</dbReference>
<reference evidence="5 6" key="1">
    <citation type="journal article" date="2013" name="PLoS ONE">
        <title>Genomic and secretomic analyses reveal unique features of the lignocellulolytic enzyme system of Penicillium decumbens.</title>
        <authorList>
            <person name="Liu G."/>
            <person name="Zhang L."/>
            <person name="Wei X."/>
            <person name="Zou G."/>
            <person name="Qin Y."/>
            <person name="Ma L."/>
            <person name="Li J."/>
            <person name="Zheng H."/>
            <person name="Wang S."/>
            <person name="Wang C."/>
            <person name="Xun L."/>
            <person name="Zhao G.-P."/>
            <person name="Zhou Z."/>
            <person name="Qu Y."/>
        </authorList>
    </citation>
    <scope>NUCLEOTIDE SEQUENCE [LARGE SCALE GENOMIC DNA]</scope>
    <source>
        <strain evidence="6">114-2 / CGMCC 5302</strain>
    </source>
</reference>
<dbReference type="GO" id="GO:0044550">
    <property type="term" value="P:secondary metabolite biosynthetic process"/>
    <property type="evidence" value="ECO:0007669"/>
    <property type="project" value="UniProtKB-ARBA"/>
</dbReference>
<dbReference type="SUPFAM" id="SSF47336">
    <property type="entry name" value="ACP-like"/>
    <property type="match status" value="1"/>
</dbReference>
<keyword evidence="6" id="KW-1185">Reference proteome</keyword>
<dbReference type="PANTHER" id="PTHR44845">
    <property type="entry name" value="CARRIER DOMAIN-CONTAINING PROTEIN"/>
    <property type="match status" value="1"/>
</dbReference>
<evidence type="ECO:0000259" key="4">
    <source>
        <dbReference type="PROSITE" id="PS50075"/>
    </source>
</evidence>
<dbReference type="AlphaFoldDB" id="S7Z9G5"/>
<dbReference type="InterPro" id="IPR036736">
    <property type="entry name" value="ACP-like_sf"/>
</dbReference>
<dbReference type="InterPro" id="IPR045851">
    <property type="entry name" value="AMP-bd_C_sf"/>
</dbReference>
<dbReference type="HOGENOM" id="CLU_000022_2_17_1"/>
<dbReference type="eggNOG" id="KOG1178">
    <property type="taxonomic scope" value="Eukaryota"/>
</dbReference>
<dbReference type="InterPro" id="IPR010071">
    <property type="entry name" value="AA_adenyl_dom"/>
</dbReference>
<dbReference type="NCBIfam" id="TIGR01746">
    <property type="entry name" value="Thioester-redct"/>
    <property type="match status" value="1"/>
</dbReference>
<dbReference type="Gene3D" id="3.40.50.980">
    <property type="match status" value="2"/>
</dbReference>
<dbReference type="NCBIfam" id="TIGR01733">
    <property type="entry name" value="AA-adenyl-dom"/>
    <property type="match status" value="1"/>
</dbReference>
<sequence length="1024" mass="114274">MDQKVIERARSAPESIAVIEDDHVLSYKDMILQSQGLAQTLDQNKIGREEPIGILLPPGVNLVVAQLAVIFARGTCVPVDPAMPRTRISRMFHDIGVKRVIVAAQGVERSDQRVEGMDYITLQSTPASDAHCNFDDELASPAILSPEHRTHILFTSGSTGRPKPVQIRAQNIMHLANKTPFTPLSPDDRVTHFNNPGFDLSLFEIWVTLLSGATAVAIQKTTVTDPPRLKSFLEHQGVTVIMLPVALMEILVFGEPSIFQSLRHVMSAGDVASVKAMRAMCKPPKYLWNTYGPTECTTLATAMLVSEEELKQDRISIGRAVGDLNVYLFDQNLQPIRESGIEGEICIAGPQLSAGYLNMPAKTEECFIHLDRSVLNVQESPGNIQGSVRLYRTGDYAKWRSDLKCLDFCGRRDRQVKHGGFRVELSEVEAHLLCHDGVESAAVVHVPSTVNNGVSLLVAFVKTNGQQNIKVESILAFVRERSPSYMVPDYVELVKELPLTVNGKVDRQALQDRYTEWKNNQDHQTHSAQCLHTAGGLTTKDVIKKLWKQILPQSHVSDHDDFIEQGANSLQNAALISLIRRDLDCHISMEQFLQNTRLRDLVSLVDNMTSTVSPAHATDETRTWIRDVGLVDNIETVIDWTAHNEGHVFLTGATGFVGANLLRYLLDMPEVKQVACLARRQGSVNGADRIQQTLERYDLWPTSLTLIQKIMVLEGDIIEPDLGLGTERFTWLTNWASVVFHLGAKVNFCETYAAHYPSNVVGTKNVLRVAALGKRKSFHYMSSIDVWGPTGFILGTLRVLEDDPLLPHLQALRYDLGYSASQWTAEQMVRRMRDRGLPVAIYRPGYIIGDSKTGALNPNDFFSRLIMGCIQIGAFPDLQQNLEYCTIDYVISAMVHIASSNRNLGRSYSLLSPDPSASITVRDTCQVINDAGYPVKLIRYSQWLSKVTAGQLPDGPLAPLMPMFEERVLGELTRWEASQNTPIYDSTNALEALKDRPDIQYKPLDPELLKLIISFWTRKGFYDV</sequence>
<organism evidence="5 6">
    <name type="scientific">Penicillium oxalicum (strain 114-2 / CGMCC 5302)</name>
    <name type="common">Penicillium decumbens</name>
    <dbReference type="NCBI Taxonomy" id="933388"/>
    <lineage>
        <taxon>Eukaryota</taxon>
        <taxon>Fungi</taxon>
        <taxon>Dikarya</taxon>
        <taxon>Ascomycota</taxon>
        <taxon>Pezizomycotina</taxon>
        <taxon>Eurotiomycetes</taxon>
        <taxon>Eurotiomycetidae</taxon>
        <taxon>Eurotiales</taxon>
        <taxon>Aspergillaceae</taxon>
        <taxon>Penicillium</taxon>
    </lineage>
</organism>
<feature type="domain" description="Carrier" evidence="4">
    <location>
        <begin position="534"/>
        <end position="609"/>
    </location>
</feature>
<dbReference type="InterPro" id="IPR020845">
    <property type="entry name" value="AMP-binding_CS"/>
</dbReference>
<comment type="similarity">
    <text evidence="3">Belongs to the NRP synthetase family.</text>
</comment>
<dbReference type="SUPFAM" id="SSF56801">
    <property type="entry name" value="Acetyl-CoA synthetase-like"/>
    <property type="match status" value="1"/>
</dbReference>
<gene>
    <name evidence="5" type="ORF">PDE_02203</name>
</gene>
<dbReference type="Gene3D" id="3.40.50.720">
    <property type="entry name" value="NAD(P)-binding Rossmann-like Domain"/>
    <property type="match status" value="1"/>
</dbReference>
<dbReference type="Pfam" id="PF07993">
    <property type="entry name" value="NAD_binding_4"/>
    <property type="match status" value="1"/>
</dbReference>
<dbReference type="InterPro" id="IPR000873">
    <property type="entry name" value="AMP-dep_synth/lig_dom"/>
</dbReference>
<dbReference type="PhylomeDB" id="S7Z9G5"/>
<dbReference type="Pfam" id="PF13193">
    <property type="entry name" value="AMP-binding_C"/>
    <property type="match status" value="1"/>
</dbReference>
<dbReference type="PROSITE" id="PS50075">
    <property type="entry name" value="CARRIER"/>
    <property type="match status" value="1"/>
</dbReference>
<dbReference type="CDD" id="cd05930">
    <property type="entry name" value="A_NRPS"/>
    <property type="match status" value="1"/>
</dbReference>
<evidence type="ECO:0000313" key="5">
    <source>
        <dbReference type="EMBL" id="EPS27260.1"/>
    </source>
</evidence>
<dbReference type="Gene3D" id="2.30.38.10">
    <property type="entry name" value="Luciferase, Domain 3"/>
    <property type="match status" value="1"/>
</dbReference>
<evidence type="ECO:0000313" key="6">
    <source>
        <dbReference type="Proteomes" id="UP000019376"/>
    </source>
</evidence>
<dbReference type="InterPro" id="IPR010080">
    <property type="entry name" value="Thioester_reductase-like_dom"/>
</dbReference>
<dbReference type="Pfam" id="PF00501">
    <property type="entry name" value="AMP-binding"/>
    <property type="match status" value="1"/>
</dbReference>
<keyword evidence="2" id="KW-0597">Phosphoprotein</keyword>
<keyword evidence="1" id="KW-0596">Phosphopantetheine</keyword>
<dbReference type="SUPFAM" id="SSF51735">
    <property type="entry name" value="NAD(P)-binding Rossmann-fold domains"/>
    <property type="match status" value="1"/>
</dbReference>
<dbReference type="InterPro" id="IPR013120">
    <property type="entry name" value="FAR_NAD-bd"/>
</dbReference>
<dbReference type="Proteomes" id="UP000019376">
    <property type="component" value="Unassembled WGS sequence"/>
</dbReference>
<dbReference type="Gene3D" id="1.10.1200.10">
    <property type="entry name" value="ACP-like"/>
    <property type="match status" value="1"/>
</dbReference>
<dbReference type="OrthoDB" id="408177at2759"/>
<dbReference type="InterPro" id="IPR025110">
    <property type="entry name" value="AMP-bd_C"/>
</dbReference>
<dbReference type="InterPro" id="IPR036291">
    <property type="entry name" value="NAD(P)-bd_dom_sf"/>
</dbReference>
<dbReference type="Gene3D" id="3.30.300.30">
    <property type="match status" value="1"/>
</dbReference>
<dbReference type="Pfam" id="PF00550">
    <property type="entry name" value="PP-binding"/>
    <property type="match status" value="1"/>
</dbReference>
<evidence type="ECO:0000256" key="2">
    <source>
        <dbReference type="ARBA" id="ARBA00022553"/>
    </source>
</evidence>
<dbReference type="STRING" id="933388.S7Z9G5"/>